<name>A0A255HBP2_9ACTN</name>
<dbReference type="InterPro" id="IPR011009">
    <property type="entry name" value="Kinase-like_dom_sf"/>
</dbReference>
<keyword evidence="4" id="KW-0677">Repeat</keyword>
<keyword evidence="16" id="KW-1185">Reference proteome</keyword>
<evidence type="ECO:0000256" key="3">
    <source>
        <dbReference type="ARBA" id="ARBA00022679"/>
    </source>
</evidence>
<feature type="binding site" evidence="10">
    <location>
        <position position="89"/>
    </location>
    <ligand>
        <name>ATP</name>
        <dbReference type="ChEBI" id="CHEBI:30616"/>
    </ligand>
</feature>
<gene>
    <name evidence="15" type="ORF">CGZ93_01090</name>
</gene>
<evidence type="ECO:0000256" key="5">
    <source>
        <dbReference type="ARBA" id="ARBA00022741"/>
    </source>
</evidence>
<feature type="compositionally biased region" description="Low complexity" evidence="11">
    <location>
        <begin position="633"/>
        <end position="643"/>
    </location>
</feature>
<dbReference type="AlphaFoldDB" id="A0A255HBP2"/>
<evidence type="ECO:0000256" key="4">
    <source>
        <dbReference type="ARBA" id="ARBA00022737"/>
    </source>
</evidence>
<evidence type="ECO:0000256" key="11">
    <source>
        <dbReference type="SAM" id="MobiDB-lite"/>
    </source>
</evidence>
<keyword evidence="5 10" id="KW-0547">Nucleotide-binding</keyword>
<evidence type="ECO:0000313" key="15">
    <source>
        <dbReference type="EMBL" id="OYO25089.1"/>
    </source>
</evidence>
<protein>
    <recommendedName>
        <fullName evidence="1">non-specific serine/threonine protein kinase</fullName>
        <ecNumber evidence="1">2.7.11.1</ecNumber>
    </recommendedName>
</protein>
<keyword evidence="3" id="KW-0808">Transferase</keyword>
<evidence type="ECO:0000256" key="12">
    <source>
        <dbReference type="SAM" id="Phobius"/>
    </source>
</evidence>
<keyword evidence="12" id="KW-0812">Transmembrane</keyword>
<accession>A0A255HBP2</accession>
<evidence type="ECO:0000256" key="10">
    <source>
        <dbReference type="PROSITE-ProRule" id="PRU10141"/>
    </source>
</evidence>
<evidence type="ECO:0000259" key="13">
    <source>
        <dbReference type="PROSITE" id="PS50011"/>
    </source>
</evidence>
<keyword evidence="2 15" id="KW-0723">Serine/threonine-protein kinase</keyword>
<dbReference type="PROSITE" id="PS00108">
    <property type="entry name" value="PROTEIN_KINASE_ST"/>
    <property type="match status" value="1"/>
</dbReference>
<dbReference type="Gene3D" id="3.30.10.20">
    <property type="match status" value="3"/>
</dbReference>
<organism evidence="15 16">
    <name type="scientific">Enemella dayhoffiae</name>
    <dbReference type="NCBI Taxonomy" id="2016507"/>
    <lineage>
        <taxon>Bacteria</taxon>
        <taxon>Bacillati</taxon>
        <taxon>Actinomycetota</taxon>
        <taxon>Actinomycetes</taxon>
        <taxon>Propionibacteriales</taxon>
        <taxon>Propionibacteriaceae</taxon>
        <taxon>Enemella</taxon>
    </lineage>
</organism>
<feature type="region of interest" description="Disordered" evidence="11">
    <location>
        <begin position="1"/>
        <end position="50"/>
    </location>
</feature>
<dbReference type="CDD" id="cd06577">
    <property type="entry name" value="PASTA_pknB"/>
    <property type="match status" value="3"/>
</dbReference>
<keyword evidence="6 15" id="KW-0418">Kinase</keyword>
<dbReference type="Pfam" id="PF00069">
    <property type="entry name" value="Pkinase"/>
    <property type="match status" value="1"/>
</dbReference>
<dbReference type="SMART" id="SM00740">
    <property type="entry name" value="PASTA"/>
    <property type="match status" value="3"/>
</dbReference>
<dbReference type="FunFam" id="3.30.200.20:FF:000035">
    <property type="entry name" value="Serine/threonine protein kinase Stk1"/>
    <property type="match status" value="1"/>
</dbReference>
<dbReference type="CDD" id="cd14014">
    <property type="entry name" value="STKc_PknB_like"/>
    <property type="match status" value="1"/>
</dbReference>
<dbReference type="InterPro" id="IPR017441">
    <property type="entry name" value="Protein_kinase_ATP_BS"/>
</dbReference>
<feature type="compositionally biased region" description="Pro residues" evidence="11">
    <location>
        <begin position="605"/>
        <end position="632"/>
    </location>
</feature>
<dbReference type="SUPFAM" id="SSF56112">
    <property type="entry name" value="Protein kinase-like (PK-like)"/>
    <property type="match status" value="1"/>
</dbReference>
<dbReference type="FunFam" id="1.10.510.10:FF:000021">
    <property type="entry name" value="Serine/threonine protein kinase"/>
    <property type="match status" value="1"/>
</dbReference>
<comment type="caution">
    <text evidence="15">The sequence shown here is derived from an EMBL/GenBank/DDBJ whole genome shotgun (WGS) entry which is preliminary data.</text>
</comment>
<dbReference type="PROSITE" id="PS51178">
    <property type="entry name" value="PASTA"/>
    <property type="match status" value="2"/>
</dbReference>
<comment type="catalytic activity">
    <reaction evidence="9">
        <text>L-seryl-[protein] + ATP = O-phospho-L-seryl-[protein] + ADP + H(+)</text>
        <dbReference type="Rhea" id="RHEA:17989"/>
        <dbReference type="Rhea" id="RHEA-COMP:9863"/>
        <dbReference type="Rhea" id="RHEA-COMP:11604"/>
        <dbReference type="ChEBI" id="CHEBI:15378"/>
        <dbReference type="ChEBI" id="CHEBI:29999"/>
        <dbReference type="ChEBI" id="CHEBI:30616"/>
        <dbReference type="ChEBI" id="CHEBI:83421"/>
        <dbReference type="ChEBI" id="CHEBI:456216"/>
        <dbReference type="EC" id="2.7.11.1"/>
    </reaction>
</comment>
<proteinExistence type="predicted"/>
<feature type="domain" description="PASTA" evidence="14">
    <location>
        <begin position="398"/>
        <end position="465"/>
    </location>
</feature>
<feature type="transmembrane region" description="Helical" evidence="12">
    <location>
        <begin position="367"/>
        <end position="390"/>
    </location>
</feature>
<feature type="domain" description="PASTA" evidence="14">
    <location>
        <begin position="535"/>
        <end position="603"/>
    </location>
</feature>
<keyword evidence="12" id="KW-0472">Membrane</keyword>
<keyword evidence="12" id="KW-1133">Transmembrane helix</keyword>
<dbReference type="PROSITE" id="PS50011">
    <property type="entry name" value="PROTEIN_KINASE_DOM"/>
    <property type="match status" value="1"/>
</dbReference>
<dbReference type="PANTHER" id="PTHR43289:SF6">
    <property type="entry name" value="SERINE_THREONINE-PROTEIN KINASE NEKL-3"/>
    <property type="match status" value="1"/>
</dbReference>
<dbReference type="Proteomes" id="UP000216311">
    <property type="component" value="Unassembled WGS sequence"/>
</dbReference>
<dbReference type="InterPro" id="IPR008271">
    <property type="entry name" value="Ser/Thr_kinase_AS"/>
</dbReference>
<dbReference type="Pfam" id="PF03793">
    <property type="entry name" value="PASTA"/>
    <property type="match status" value="3"/>
</dbReference>
<dbReference type="GO" id="GO:0004674">
    <property type="term" value="F:protein serine/threonine kinase activity"/>
    <property type="evidence" value="ECO:0007669"/>
    <property type="project" value="UniProtKB-KW"/>
</dbReference>
<sequence>MSNQHPGDSTRPRRAAEPANPFERPDQEPTEAYAPPNDPDATHLAPDGHGVPARLLGGRYRLGDVIGRGGMAEVRRAYDTRLGRPVAVKELRTDLASDPTFQARFRREAQSAAGLNHPNIVAVYDTGEEHDDKSGLAIPYIVMELVEGHTLRDVLRDGRKILPERALELTQGVLDALSYSHKAGIIHRDIKPANVMLTPTGTVKVMDFGIARAISDTSATMTQTAAVIGTAQYLSPEQARGETVDARSDIYSAGCLLYELLVGRPPFVGDSPVSVAYQHVRELPVPPSQLDPMITPEIGAITLKALAKDPAERYQTAREMRDDITRLLAGQDVTAMLPSPATPPVVAPVPLEEEYQPAEEPERKRRALPVVITILALLLVALLAGVAWWFNRPTKPVEPAQVSIPRVVGMQQAVAENRLKDAQLNPRVTPVAGADDRTVGTVTRQTPDGGGMAAVGSAVTLEVNVGPKKVPIPTGLIGKDEDVARKALNQAGFNRVRTVDAGNEPIDAKPGQVLAVDPGEGQRVNPETEVTLTRATGQAPIPDWIGWNQASVERDGKAKGFTNIQFQQRETTVAQQVGTVIATDPKAGTNAERSGRIVVYIGRPAPRPTPSPTPSPTPTPTPTPSPVPPSPGPTTLSPSPTPQ</sequence>
<dbReference type="GO" id="GO:0045717">
    <property type="term" value="P:negative regulation of fatty acid biosynthetic process"/>
    <property type="evidence" value="ECO:0007669"/>
    <property type="project" value="UniProtKB-ARBA"/>
</dbReference>
<keyword evidence="7 10" id="KW-0067">ATP-binding</keyword>
<dbReference type="InterPro" id="IPR000719">
    <property type="entry name" value="Prot_kinase_dom"/>
</dbReference>
<reference evidence="15 16" key="1">
    <citation type="submission" date="2017-07" db="EMBL/GenBank/DDBJ databases">
        <title>Draft whole genome sequences of clinical Proprionibacteriaceae strains.</title>
        <authorList>
            <person name="Bernier A.-M."/>
            <person name="Bernard K."/>
            <person name="Domingo M.-C."/>
        </authorList>
    </citation>
    <scope>NUCLEOTIDE SEQUENCE [LARGE SCALE GENOMIC DNA]</scope>
    <source>
        <strain evidence="15 16">NML 130396</strain>
    </source>
</reference>
<dbReference type="PROSITE" id="PS00107">
    <property type="entry name" value="PROTEIN_KINASE_ATP"/>
    <property type="match status" value="1"/>
</dbReference>
<evidence type="ECO:0000256" key="2">
    <source>
        <dbReference type="ARBA" id="ARBA00022527"/>
    </source>
</evidence>
<evidence type="ECO:0000256" key="1">
    <source>
        <dbReference type="ARBA" id="ARBA00012513"/>
    </source>
</evidence>
<feature type="region of interest" description="Disordered" evidence="11">
    <location>
        <begin position="602"/>
        <end position="643"/>
    </location>
</feature>
<evidence type="ECO:0000313" key="16">
    <source>
        <dbReference type="Proteomes" id="UP000216311"/>
    </source>
</evidence>
<dbReference type="RefSeq" id="WP_094362296.1">
    <property type="nucleotide sequence ID" value="NZ_NMVQ01000001.1"/>
</dbReference>
<dbReference type="GO" id="GO:0005524">
    <property type="term" value="F:ATP binding"/>
    <property type="evidence" value="ECO:0007669"/>
    <property type="project" value="UniProtKB-UniRule"/>
</dbReference>
<dbReference type="OrthoDB" id="9769043at2"/>
<dbReference type="InterPro" id="IPR005543">
    <property type="entry name" value="PASTA_dom"/>
</dbReference>
<feature type="domain" description="Protein kinase" evidence="13">
    <location>
        <begin position="60"/>
        <end position="328"/>
    </location>
</feature>
<dbReference type="Gene3D" id="1.10.510.10">
    <property type="entry name" value="Transferase(Phosphotransferase) domain 1"/>
    <property type="match status" value="1"/>
</dbReference>
<dbReference type="EMBL" id="NMVQ01000001">
    <property type="protein sequence ID" value="OYO25089.1"/>
    <property type="molecule type" value="Genomic_DNA"/>
</dbReference>
<comment type="catalytic activity">
    <reaction evidence="8">
        <text>L-threonyl-[protein] + ATP = O-phospho-L-threonyl-[protein] + ADP + H(+)</text>
        <dbReference type="Rhea" id="RHEA:46608"/>
        <dbReference type="Rhea" id="RHEA-COMP:11060"/>
        <dbReference type="Rhea" id="RHEA-COMP:11605"/>
        <dbReference type="ChEBI" id="CHEBI:15378"/>
        <dbReference type="ChEBI" id="CHEBI:30013"/>
        <dbReference type="ChEBI" id="CHEBI:30616"/>
        <dbReference type="ChEBI" id="CHEBI:61977"/>
        <dbReference type="ChEBI" id="CHEBI:456216"/>
        <dbReference type="EC" id="2.7.11.1"/>
    </reaction>
</comment>
<dbReference type="SMART" id="SM00220">
    <property type="entry name" value="S_TKc"/>
    <property type="match status" value="1"/>
</dbReference>
<dbReference type="Gene3D" id="3.30.200.20">
    <property type="entry name" value="Phosphorylase Kinase, domain 1"/>
    <property type="match status" value="1"/>
</dbReference>
<evidence type="ECO:0000256" key="7">
    <source>
        <dbReference type="ARBA" id="ARBA00022840"/>
    </source>
</evidence>
<evidence type="ECO:0000256" key="9">
    <source>
        <dbReference type="ARBA" id="ARBA00048679"/>
    </source>
</evidence>
<evidence type="ECO:0000256" key="6">
    <source>
        <dbReference type="ARBA" id="ARBA00022777"/>
    </source>
</evidence>
<evidence type="ECO:0000259" key="14">
    <source>
        <dbReference type="PROSITE" id="PS51178"/>
    </source>
</evidence>
<dbReference type="EC" id="2.7.11.1" evidence="1"/>
<dbReference type="NCBIfam" id="NF033483">
    <property type="entry name" value="PknB_PASTA_kin"/>
    <property type="match status" value="1"/>
</dbReference>
<evidence type="ECO:0000256" key="8">
    <source>
        <dbReference type="ARBA" id="ARBA00047899"/>
    </source>
</evidence>
<dbReference type="PANTHER" id="PTHR43289">
    <property type="entry name" value="MITOGEN-ACTIVATED PROTEIN KINASE KINASE KINASE 20-RELATED"/>
    <property type="match status" value="1"/>
</dbReference>